<dbReference type="EMBL" id="JACEUX010000001">
    <property type="protein sequence ID" value="MBA5245810.1"/>
    <property type="molecule type" value="Genomic_DNA"/>
</dbReference>
<evidence type="ECO:0000313" key="4">
    <source>
        <dbReference type="Proteomes" id="UP000515349"/>
    </source>
</evidence>
<dbReference type="SUPFAM" id="SSF52833">
    <property type="entry name" value="Thioredoxin-like"/>
    <property type="match status" value="1"/>
</dbReference>
<dbReference type="InterPro" id="IPR036249">
    <property type="entry name" value="Thioredoxin-like_sf"/>
</dbReference>
<organism evidence="3 4">
    <name type="scientific">Marnyiella aurantia</name>
    <dbReference type="NCBI Taxonomy" id="2758037"/>
    <lineage>
        <taxon>Bacteria</taxon>
        <taxon>Pseudomonadati</taxon>
        <taxon>Bacteroidota</taxon>
        <taxon>Flavobacteriia</taxon>
        <taxon>Flavobacteriales</taxon>
        <taxon>Weeksellaceae</taxon>
        <taxon>Marnyiella</taxon>
    </lineage>
</organism>
<reference evidence="2" key="4">
    <citation type="submission" date="2020-07" db="EMBL/GenBank/DDBJ databases">
        <authorList>
            <person name="Yang C."/>
        </authorList>
    </citation>
    <scope>NUCLEOTIDE SEQUENCE</scope>
    <source>
        <strain evidence="2">Cx-624</strain>
    </source>
</reference>
<accession>A0A7D7QT24</accession>
<feature type="signal peptide" evidence="1">
    <location>
        <begin position="1"/>
        <end position="23"/>
    </location>
</feature>
<proteinExistence type="predicted"/>
<dbReference type="Proteomes" id="UP000515349">
    <property type="component" value="Chromosome"/>
</dbReference>
<evidence type="ECO:0000313" key="3">
    <source>
        <dbReference type="EMBL" id="QMS98788.1"/>
    </source>
</evidence>
<gene>
    <name evidence="3" type="ORF">H1R16_01890</name>
    <name evidence="2" type="ORF">H2507_01380</name>
</gene>
<dbReference type="EMBL" id="CP059472">
    <property type="protein sequence ID" value="QMS98788.1"/>
    <property type="molecule type" value="Genomic_DNA"/>
</dbReference>
<keyword evidence="1" id="KW-0732">Signal</keyword>
<sequence>MNRIITSILITGALFLNFQACKAQTEAKLNVETVTEGDGKMLLGPQMLTQFDNAPYNDWFGKEYLEYALDSKSIAELRNHNWNNINMTVFVGTWCSDSHREFPRLIKILNEINFPVEKLTIIATDRKKQTPGGEHAIFKVEKVPTVILSKDAQELGRITESPLSGYLERDLLQILKGK</sequence>
<evidence type="ECO:0000313" key="5">
    <source>
        <dbReference type="Proteomes" id="UP000539710"/>
    </source>
</evidence>
<evidence type="ECO:0000313" key="2">
    <source>
        <dbReference type="EMBL" id="MBA5245810.1"/>
    </source>
</evidence>
<reference evidence="5" key="3">
    <citation type="submission" date="2020-07" db="EMBL/GenBank/DDBJ databases">
        <title>Flavobacterium sp. xlx-214.</title>
        <authorList>
            <person name="Yang C."/>
        </authorList>
    </citation>
    <scope>NUCLEOTIDE SEQUENCE [LARGE SCALE GENOMIC DNA]</scope>
    <source>
        <strain evidence="5">CX-624</strain>
    </source>
</reference>
<dbReference type="RefSeq" id="WP_181885926.1">
    <property type="nucleotide sequence ID" value="NZ_CP059472.1"/>
</dbReference>
<dbReference type="AlphaFoldDB" id="A0A7D7QT24"/>
<feature type="chain" id="PRO_5044656338" evidence="1">
    <location>
        <begin position="24"/>
        <end position="178"/>
    </location>
</feature>
<name>A0A7D7QT24_9FLAO</name>
<keyword evidence="5" id="KW-1185">Reference proteome</keyword>
<dbReference type="Gene3D" id="3.40.30.10">
    <property type="entry name" value="Glutaredoxin"/>
    <property type="match status" value="1"/>
</dbReference>
<dbReference type="KEGG" id="cbau:H1R16_01890"/>
<reference evidence="3" key="1">
    <citation type="submission" date="2020-07" db="EMBL/GenBank/DDBJ databases">
        <title>Chryseobacterium sp. CX-624.</title>
        <authorList>
            <person name="Yang C."/>
        </authorList>
    </citation>
    <scope>NUCLEOTIDE SEQUENCE</scope>
    <source>
        <strain evidence="3">CX-624</strain>
    </source>
</reference>
<protein>
    <submittedName>
        <fullName evidence="3">Thioredoxin family protein</fullName>
    </submittedName>
</protein>
<dbReference type="Proteomes" id="UP000539710">
    <property type="component" value="Unassembled WGS sequence"/>
</dbReference>
<reference evidence="4" key="2">
    <citation type="submission" date="2020-07" db="EMBL/GenBank/DDBJ databases">
        <title>Chryseobacterium sp.cx-624.</title>
        <authorList>
            <person name="Yang C."/>
        </authorList>
    </citation>
    <scope>NUCLEOTIDE SEQUENCE [LARGE SCALE GENOMIC DNA]</scope>
    <source>
        <strain evidence="4">cx-624</strain>
    </source>
</reference>
<evidence type="ECO:0000256" key="1">
    <source>
        <dbReference type="SAM" id="SignalP"/>
    </source>
</evidence>